<dbReference type="Proteomes" id="UP000037035">
    <property type="component" value="Unassembled WGS sequence"/>
</dbReference>
<name>A0A0L6VJ65_9BASI</name>
<evidence type="ECO:0000313" key="2">
    <source>
        <dbReference type="Proteomes" id="UP000037035"/>
    </source>
</evidence>
<protein>
    <submittedName>
        <fullName evidence="1">Uncharacterized protein</fullName>
    </submittedName>
</protein>
<gene>
    <name evidence="1" type="ORF">VP01_1496g7</name>
</gene>
<dbReference type="AlphaFoldDB" id="A0A0L6VJ65"/>
<organism evidence="1 2">
    <name type="scientific">Puccinia sorghi</name>
    <dbReference type="NCBI Taxonomy" id="27349"/>
    <lineage>
        <taxon>Eukaryota</taxon>
        <taxon>Fungi</taxon>
        <taxon>Dikarya</taxon>
        <taxon>Basidiomycota</taxon>
        <taxon>Pucciniomycotina</taxon>
        <taxon>Pucciniomycetes</taxon>
        <taxon>Pucciniales</taxon>
        <taxon>Pucciniaceae</taxon>
        <taxon>Puccinia</taxon>
    </lineage>
</organism>
<evidence type="ECO:0000313" key="1">
    <source>
        <dbReference type="EMBL" id="KNZ60816.1"/>
    </source>
</evidence>
<accession>A0A0L6VJ65</accession>
<sequence length="76" mass="8777">MERLRYIARCPNYAKKDNVEINSVNQYHEWLEEACEIGRSRWIIHPKQPNSGSSVTQKVIKKSFVKAQSCGGRVGR</sequence>
<dbReference type="VEuPathDB" id="FungiDB:VP01_1496g7"/>
<comment type="caution">
    <text evidence="1">The sequence shown here is derived from an EMBL/GenBank/DDBJ whole genome shotgun (WGS) entry which is preliminary data.</text>
</comment>
<dbReference type="EMBL" id="LAVV01005519">
    <property type="protein sequence ID" value="KNZ60816.1"/>
    <property type="molecule type" value="Genomic_DNA"/>
</dbReference>
<proteinExistence type="predicted"/>
<keyword evidence="2" id="KW-1185">Reference proteome</keyword>
<reference evidence="1 2" key="1">
    <citation type="submission" date="2015-08" db="EMBL/GenBank/DDBJ databases">
        <title>Next Generation Sequencing and Analysis of the Genome of Puccinia sorghi L Schw, the Causal Agent of Maize Common Rust.</title>
        <authorList>
            <person name="Rochi L."/>
            <person name="Burguener G."/>
            <person name="Darino M."/>
            <person name="Turjanski A."/>
            <person name="Kreff E."/>
            <person name="Dieguez M.J."/>
            <person name="Sacco F."/>
        </authorList>
    </citation>
    <scope>NUCLEOTIDE SEQUENCE [LARGE SCALE GENOMIC DNA]</scope>
    <source>
        <strain evidence="1 2">RO10H11247</strain>
    </source>
</reference>